<feature type="transmembrane region" description="Helical" evidence="6">
    <location>
        <begin position="418"/>
        <end position="437"/>
    </location>
</feature>
<organism evidence="8 9">
    <name type="scientific">Parnassius mnemosyne</name>
    <name type="common">clouded apollo</name>
    <dbReference type="NCBI Taxonomy" id="213953"/>
    <lineage>
        <taxon>Eukaryota</taxon>
        <taxon>Metazoa</taxon>
        <taxon>Ecdysozoa</taxon>
        <taxon>Arthropoda</taxon>
        <taxon>Hexapoda</taxon>
        <taxon>Insecta</taxon>
        <taxon>Pterygota</taxon>
        <taxon>Neoptera</taxon>
        <taxon>Endopterygota</taxon>
        <taxon>Lepidoptera</taxon>
        <taxon>Glossata</taxon>
        <taxon>Ditrysia</taxon>
        <taxon>Papilionoidea</taxon>
        <taxon>Papilionidae</taxon>
        <taxon>Parnassiinae</taxon>
        <taxon>Parnassini</taxon>
        <taxon>Parnassius</taxon>
        <taxon>Driopa</taxon>
    </lineage>
</organism>
<evidence type="ECO:0000256" key="6">
    <source>
        <dbReference type="SAM" id="Phobius"/>
    </source>
</evidence>
<comment type="caution">
    <text evidence="8">The sequence shown here is derived from an EMBL/GenBank/DDBJ whole genome shotgun (WGS) entry which is preliminary data.</text>
</comment>
<dbReference type="PRINTS" id="PR00171">
    <property type="entry name" value="SUGRTRNSPORT"/>
</dbReference>
<proteinExistence type="predicted"/>
<evidence type="ECO:0000256" key="4">
    <source>
        <dbReference type="ARBA" id="ARBA00023136"/>
    </source>
</evidence>
<keyword evidence="3 6" id="KW-1133">Transmembrane helix</keyword>
<dbReference type="PANTHER" id="PTHR48021:SF1">
    <property type="entry name" value="GH07001P-RELATED"/>
    <property type="match status" value="1"/>
</dbReference>
<feature type="transmembrane region" description="Helical" evidence="6">
    <location>
        <begin position="316"/>
        <end position="339"/>
    </location>
</feature>
<dbReference type="InterPro" id="IPR005829">
    <property type="entry name" value="Sugar_transporter_CS"/>
</dbReference>
<accession>A0AAV1L948</accession>
<keyword evidence="5" id="KW-0325">Glycoprotein</keyword>
<evidence type="ECO:0000313" key="9">
    <source>
        <dbReference type="Proteomes" id="UP001314205"/>
    </source>
</evidence>
<dbReference type="InterPro" id="IPR005828">
    <property type="entry name" value="MFS_sugar_transport-like"/>
</dbReference>
<evidence type="ECO:0000259" key="7">
    <source>
        <dbReference type="PROSITE" id="PS50850"/>
    </source>
</evidence>
<dbReference type="PROSITE" id="PS50850">
    <property type="entry name" value="MFS"/>
    <property type="match status" value="1"/>
</dbReference>
<keyword evidence="2 6" id="KW-0812">Transmembrane</keyword>
<dbReference type="AlphaFoldDB" id="A0AAV1L948"/>
<feature type="transmembrane region" description="Helical" evidence="6">
    <location>
        <begin position="374"/>
        <end position="398"/>
    </location>
</feature>
<feature type="transmembrane region" description="Helical" evidence="6">
    <location>
        <begin position="106"/>
        <end position="127"/>
    </location>
</feature>
<protein>
    <recommendedName>
        <fullName evidence="7">Major facilitator superfamily (MFS) profile domain-containing protein</fullName>
    </recommendedName>
</protein>
<feature type="transmembrane region" description="Helical" evidence="6">
    <location>
        <begin position="53"/>
        <end position="74"/>
    </location>
</feature>
<dbReference type="InterPro" id="IPR003663">
    <property type="entry name" value="Sugar/inositol_transpt"/>
</dbReference>
<keyword evidence="9" id="KW-1185">Reference proteome</keyword>
<evidence type="ECO:0000313" key="8">
    <source>
        <dbReference type="EMBL" id="CAK1591310.1"/>
    </source>
</evidence>
<feature type="transmembrane region" description="Helical" evidence="6">
    <location>
        <begin position="167"/>
        <end position="192"/>
    </location>
</feature>
<feature type="transmembrane region" description="Helical" evidence="6">
    <location>
        <begin position="139"/>
        <end position="161"/>
    </location>
</feature>
<dbReference type="GO" id="GO:0016020">
    <property type="term" value="C:membrane"/>
    <property type="evidence" value="ECO:0007669"/>
    <property type="project" value="UniProtKB-SubCell"/>
</dbReference>
<dbReference type="Gene3D" id="1.20.1250.20">
    <property type="entry name" value="MFS general substrate transporter like domains"/>
    <property type="match status" value="1"/>
</dbReference>
<dbReference type="Pfam" id="PF00083">
    <property type="entry name" value="Sugar_tr"/>
    <property type="match status" value="1"/>
</dbReference>
<feature type="transmembrane region" description="Helical" evidence="6">
    <location>
        <begin position="282"/>
        <end position="304"/>
    </location>
</feature>
<feature type="transmembrane region" description="Helical" evidence="6">
    <location>
        <begin position="7"/>
        <end position="26"/>
    </location>
</feature>
<feature type="transmembrane region" description="Helical" evidence="6">
    <location>
        <begin position="443"/>
        <end position="461"/>
    </location>
</feature>
<reference evidence="8 9" key="1">
    <citation type="submission" date="2023-11" db="EMBL/GenBank/DDBJ databases">
        <authorList>
            <person name="Hedman E."/>
            <person name="Englund M."/>
            <person name="Stromberg M."/>
            <person name="Nyberg Akerstrom W."/>
            <person name="Nylinder S."/>
            <person name="Jareborg N."/>
            <person name="Kallberg Y."/>
            <person name="Kronander E."/>
        </authorList>
    </citation>
    <scope>NUCLEOTIDE SEQUENCE [LARGE SCALE GENOMIC DNA]</scope>
</reference>
<dbReference type="EMBL" id="CAVLGL010000086">
    <property type="protein sequence ID" value="CAK1591310.1"/>
    <property type="molecule type" value="Genomic_DNA"/>
</dbReference>
<evidence type="ECO:0000256" key="2">
    <source>
        <dbReference type="ARBA" id="ARBA00022692"/>
    </source>
</evidence>
<keyword evidence="4 6" id="KW-0472">Membrane</keyword>
<evidence type="ECO:0000256" key="1">
    <source>
        <dbReference type="ARBA" id="ARBA00004141"/>
    </source>
</evidence>
<gene>
    <name evidence="8" type="ORF">PARMNEM_LOCUS11568</name>
</gene>
<dbReference type="GO" id="GO:0022857">
    <property type="term" value="F:transmembrane transporter activity"/>
    <property type="evidence" value="ECO:0007669"/>
    <property type="project" value="InterPro"/>
</dbReference>
<feature type="domain" description="Major facilitator superfamily (MFS) profile" evidence="7">
    <location>
        <begin position="1"/>
        <end position="465"/>
    </location>
</feature>
<dbReference type="PANTHER" id="PTHR48021">
    <property type="match status" value="1"/>
</dbReference>
<comment type="subcellular location">
    <subcellularLocation>
        <location evidence="1">Membrane</location>
        <topology evidence="1">Multi-pass membrane protein</topology>
    </subcellularLocation>
</comment>
<dbReference type="Proteomes" id="UP001314205">
    <property type="component" value="Unassembled WGS sequence"/>
</dbReference>
<sequence length="481" mass="52608">MGKLHQIHTSISCSFGSLLTGLLYVWPSYTLGLYTDSHTTLLKAPMTDLEGSLLGSLPSLGAMVGTAVTGIVIGKFGRQKGGMLITLPFVVSWTIVNLSSTSTMVLIGRFIGGLGCGPSLVYAPMFISEIAEESIRGALASAPVALYCMGILMSYILGWYLTYQYIVWVNLACSVLGVALLMTVTESPVYLLRQSREEDARLAIAHYRGESPASKIVLEELSRLKQQITPAVELIAMNVEDNPKAEEAEKEKLNTDDDSPEIKTKMSSLKLLYLSPSSRRGFIVVGLCLAMQVMMGMVPVQVYAKQIFTKAAPSLSSHFCSVMLAMVLLVGSLSSLVVADKFGRKFLLITSSIMVALCLSSMGIFLQTGIVPPWVTAVLILVFCFSFMFGAGSIPYVLIAECFMPEVQSLATTLLMEWVWLINFFIIGVFPFMIKYIGIHGSFYTFACFAVADSLIGFFLVPETKGLTKDQIQETFLRRKN</sequence>
<feature type="transmembrane region" description="Helical" evidence="6">
    <location>
        <begin position="346"/>
        <end position="368"/>
    </location>
</feature>
<dbReference type="PROSITE" id="PS00216">
    <property type="entry name" value="SUGAR_TRANSPORT_1"/>
    <property type="match status" value="1"/>
</dbReference>
<dbReference type="InterPro" id="IPR050549">
    <property type="entry name" value="MFS_Trehalose_Transporter"/>
</dbReference>
<evidence type="ECO:0000256" key="5">
    <source>
        <dbReference type="ARBA" id="ARBA00023180"/>
    </source>
</evidence>
<dbReference type="InterPro" id="IPR036259">
    <property type="entry name" value="MFS_trans_sf"/>
</dbReference>
<dbReference type="InterPro" id="IPR020846">
    <property type="entry name" value="MFS_dom"/>
</dbReference>
<evidence type="ECO:0000256" key="3">
    <source>
        <dbReference type="ARBA" id="ARBA00022989"/>
    </source>
</evidence>
<name>A0AAV1L948_9NEOP</name>
<dbReference type="SUPFAM" id="SSF103473">
    <property type="entry name" value="MFS general substrate transporter"/>
    <property type="match status" value="1"/>
</dbReference>